<comment type="caution">
    <text evidence="2">The sequence shown here is derived from an EMBL/GenBank/DDBJ whole genome shotgun (WGS) entry which is preliminary data.</text>
</comment>
<evidence type="ECO:0000313" key="2">
    <source>
        <dbReference type="EMBL" id="KAH7567288.1"/>
    </source>
</evidence>
<feature type="compositionally biased region" description="Polar residues" evidence="1">
    <location>
        <begin position="376"/>
        <end position="385"/>
    </location>
</feature>
<feature type="compositionally biased region" description="Polar residues" evidence="1">
    <location>
        <begin position="63"/>
        <end position="85"/>
    </location>
</feature>
<feature type="region of interest" description="Disordered" evidence="1">
    <location>
        <begin position="695"/>
        <end position="748"/>
    </location>
</feature>
<dbReference type="Proteomes" id="UP000827721">
    <property type="component" value="Unassembled WGS sequence"/>
</dbReference>
<feature type="compositionally biased region" description="Basic and acidic residues" evidence="1">
    <location>
        <begin position="431"/>
        <end position="442"/>
    </location>
</feature>
<feature type="compositionally biased region" description="Acidic residues" evidence="1">
    <location>
        <begin position="458"/>
        <end position="469"/>
    </location>
</feature>
<dbReference type="PANTHER" id="PTHR36005:SF1">
    <property type="entry name" value="DNA LIGASE-LIKE PROTEIN"/>
    <property type="match status" value="1"/>
</dbReference>
<dbReference type="PANTHER" id="PTHR36005">
    <property type="entry name" value="DNA LIGASE-LIKE PROTEIN"/>
    <property type="match status" value="1"/>
</dbReference>
<sequence length="801" mass="89877">MESPSDFESFSHIESPSLTVPGRKLKRLKKAKTLTENPPEFETLGSGKSDFRNSEESKPAENSPKSETLGSEKTNTKNSVDSTLETLELDKSNGQDLEEFGSGSRSESEGLGDENGLGSGFGGLGVEENGYRAKRTLDFDSVFEEFDGRAEERFDDMEIENEKQNEDTRVRELEKKKRNSDGFKENKAKKRVKSVSEHEKTKSAVVSKRRADKERREQLKQLQAESQRLLRETRDAAFKSVPLVRKPISSVLEKIRRRKLEVSKKSIKLSKTSFIDDDIDDDDKDDDDDAAPREVMVKLNFHNAPAKEGGDDKTTKVASEEAFSSPAIVENSLGASCVDASNITANHSSYETVPIQMAVEEEQQQVFRAPIRDTQDLFSESQTSGSKDELPNETPSSPLEEVLAPSLLAMNLKFDSAPPDDVSSDEEDNDKENMDPGLDKLVDLSLSSNGDPVKAFVDDEAEEEDDSDNDLNRFQDNEDDEDNEDAEELKDMIATEYEEKLVDIERRNELHQKWLQQQDDVGTENLLQRFQHGSKQLETSLLEEDDMESKEDDEEFDDEYSEDDVPTNDLRMNLKKVKEMIPHMFTDKDDAYISSDDEETEKSLAKQCLFEKSEEQATLLSPAEDKDSREVFSLIKKLNIVPDSRKKAKLSGLSGMQLIGGNGIVSSKSSFLGRASNHSLPSRKHGSSMVRSFIFERDDSNSRSSLSEKEGSSDPMQRESRPAKTASTRIYNSQIKSSARNTKTAAERNSGTALLEILKRSSLQSSHWTGDSVVSHTESVLATFKLEKPMKKESNMSIRTL</sequence>
<organism evidence="2 3">
    <name type="scientific">Xanthoceras sorbifolium</name>
    <dbReference type="NCBI Taxonomy" id="99658"/>
    <lineage>
        <taxon>Eukaryota</taxon>
        <taxon>Viridiplantae</taxon>
        <taxon>Streptophyta</taxon>
        <taxon>Embryophyta</taxon>
        <taxon>Tracheophyta</taxon>
        <taxon>Spermatophyta</taxon>
        <taxon>Magnoliopsida</taxon>
        <taxon>eudicotyledons</taxon>
        <taxon>Gunneridae</taxon>
        <taxon>Pentapetalae</taxon>
        <taxon>rosids</taxon>
        <taxon>malvids</taxon>
        <taxon>Sapindales</taxon>
        <taxon>Sapindaceae</taxon>
        <taxon>Xanthoceroideae</taxon>
        <taxon>Xanthoceras</taxon>
    </lineage>
</organism>
<feature type="region of interest" description="Disordered" evidence="1">
    <location>
        <begin position="150"/>
        <end position="220"/>
    </location>
</feature>
<evidence type="ECO:0000313" key="3">
    <source>
        <dbReference type="Proteomes" id="UP000827721"/>
    </source>
</evidence>
<feature type="compositionally biased region" description="Acidic residues" evidence="1">
    <location>
        <begin position="477"/>
        <end position="488"/>
    </location>
</feature>
<feature type="compositionally biased region" description="Basic and acidic residues" evidence="1">
    <location>
        <begin position="160"/>
        <end position="186"/>
    </location>
</feature>
<feature type="compositionally biased region" description="Basic and acidic residues" evidence="1">
    <location>
        <begin position="209"/>
        <end position="219"/>
    </location>
</feature>
<protein>
    <submittedName>
        <fullName evidence="2">Uncharacterized protein</fullName>
    </submittedName>
</protein>
<keyword evidence="3" id="KW-1185">Reference proteome</keyword>
<feature type="compositionally biased region" description="Acidic residues" evidence="1">
    <location>
        <begin position="541"/>
        <end position="566"/>
    </location>
</feature>
<proteinExistence type="predicted"/>
<feature type="compositionally biased region" description="Basic residues" evidence="1">
    <location>
        <begin position="23"/>
        <end position="32"/>
    </location>
</feature>
<dbReference type="EMBL" id="JAFEMO010000007">
    <property type="protein sequence ID" value="KAH7567288.1"/>
    <property type="molecule type" value="Genomic_DNA"/>
</dbReference>
<feature type="compositionally biased region" description="Polar residues" evidence="1">
    <location>
        <begin position="725"/>
        <end position="748"/>
    </location>
</feature>
<feature type="compositionally biased region" description="Polar residues" evidence="1">
    <location>
        <begin position="1"/>
        <end position="18"/>
    </location>
</feature>
<gene>
    <name evidence="2" type="ORF">JRO89_XS07G0045200</name>
</gene>
<feature type="compositionally biased region" description="Polar residues" evidence="1">
    <location>
        <begin position="525"/>
        <end position="539"/>
    </location>
</feature>
<reference evidence="2 3" key="1">
    <citation type="submission" date="2021-02" db="EMBL/GenBank/DDBJ databases">
        <title>Plant Genome Project.</title>
        <authorList>
            <person name="Zhang R.-G."/>
        </authorList>
    </citation>
    <scope>NUCLEOTIDE SEQUENCE [LARGE SCALE GENOMIC DNA]</scope>
    <source>
        <tissue evidence="2">Leaves</tissue>
    </source>
</reference>
<feature type="compositionally biased region" description="Basic and acidic residues" evidence="1">
    <location>
        <begin position="49"/>
        <end position="59"/>
    </location>
</feature>
<feature type="compositionally biased region" description="Basic and acidic residues" evidence="1">
    <location>
        <begin position="695"/>
        <end position="722"/>
    </location>
</feature>
<feature type="region of interest" description="Disordered" evidence="1">
    <location>
        <begin position="368"/>
        <end position="490"/>
    </location>
</feature>
<evidence type="ECO:0000256" key="1">
    <source>
        <dbReference type="SAM" id="MobiDB-lite"/>
    </source>
</evidence>
<name>A0ABQ8HSI6_9ROSI</name>
<feature type="compositionally biased region" description="Gly residues" evidence="1">
    <location>
        <begin position="113"/>
        <end position="125"/>
    </location>
</feature>
<accession>A0ABQ8HSI6</accession>
<feature type="region of interest" description="Disordered" evidence="1">
    <location>
        <begin position="1"/>
        <end position="127"/>
    </location>
</feature>
<feature type="region of interest" description="Disordered" evidence="1">
    <location>
        <begin position="525"/>
        <end position="568"/>
    </location>
</feature>